<accession>A0A6H1ZDE2</accession>
<evidence type="ECO:0000313" key="3">
    <source>
        <dbReference type="EMBL" id="QJA45936.1"/>
    </source>
</evidence>
<feature type="compositionally biased region" description="Basic and acidic residues" evidence="1">
    <location>
        <begin position="378"/>
        <end position="387"/>
    </location>
</feature>
<sequence length="2365" mass="264449">MPTAFFQSWYEDPEFVGLEPDHKVDIFLNFFDKQMADDEFYALPQDHQSEIRSNFLQQQGLSQTTDTTTTPVSPRIEEEPVIVRQPIVQPPRPSVPEKPLVPMRRDEEQPQIFGGGQARPGRGPDEGDSFAPDEEPKVPEKRSTASEILSLVPFTTLSALYGVTKPLLAPLEGAFADSNKLLKNAIEYWREKSTKGPDIPNFGVGFDEKGSIEFQSREPISSREMLGATAEGLGFIGGPVSVAGKAAGLVVPKIASKARPLYQHILKGMITGGLVGEGKEEETLENMALFGVFEPVAFAIGKISEVPRIIKESTPWRSMTIKERGLTLKSLDDMIQAGEFSEAEILRRWNNPTWRKDALERRMTEVVDDSQKAAGLARGERVGEEPGRPVPYEGGGAGEIEAGRVLQKARPEEGQIVFRVPPEAVKSPTIVAPVEPALPPTPEPVVETEGVEGAEEGEKKGKELWEMTKEEYAKWPEKELSEAYHRNAIVAALGEGKPIPKEVLADYPDLTPTAQPEKEAPGVGKEGKAKLEVEDNELTPEQFQQDMYQLQQSIPKYRARIDRLPQGRRTVELGMLGDAEKGLAELQNKWNEWGKQNPELAEGYRKRQEAIANVKVGDTVDVHHWGELEVTKVNQNTIRARRVSDDYPIQGLISKTAIRYPDLQPTPKQPAEPTGEKKPYLMGREEFVEREETIKPDTKPYPAGTKRIGKDGYVDVLTEVPISDITLQEANKIRVEGVQRYKDEYSNVRPVLMQEPNGKLIVDDGHHRIIADIEQEKKTTLAWVRSTKDYPRGATHKGIIKQALESHKLTPAQYNEIHAGEYGPLSEFAPELAKPEVAPGVGKDNIDTLIEQYEATGRVASRYPRKKQISLNGITLSEKSAIAKMKRVIAKQPTGEGVKAEPDTYLSTGGRGERLFINPLADGEVQLLTAKKDLIGTFKTAKDAAKWAKENNYSWRDETGQLPKERKAEPAVTETKIEQAIEVKETPKGTVVKTDLTKKEGEALTLKEQKAYLIAEIDRAIEEAPEKADVKYVPSKNFNAEMSANRDMIDTLRRKGPLTTEESSELNVLVKKQDELWSEQNAEMSQFFAESDQVVTIEVPGDGIFKVINRKAELQDFKKRAGSFPVQPSTKRPAAAKLPKSYAFKKESIGGLVPLEQEGWFTDGHVLIKGTPPKGAKYATGGKGKTDITQVLPKKEGSPAKVLFYAMSDAWVGTAVSKEPLTDIRTKADQRIPILVIFESDGEKIAYNQGGFNAIRNRYPKATYETHERGMLAAYDKGDLVALLMPYGTQESAGFKDMMQGFEELRAEPTPRKSIDTVHAFPKGIDISEPTTAESPKYTPIPEGSKRSMLIKSLSMRLNVPIRHGKFRNKAKGIYKVKEGVIRLEKANTVEVAIHESGHHIQKLMGFPSRMSPEIQALAYEGAKDKSVEGFAEFIRKYVTQPDTAKTEAPNFFNEFETALKDNPDIQDVLVKTRMAWNEYQASSNVAKVGSFIVSGGGKKKRATIRDIKTALFDELHPLEILRNKVEKRTGTKFEASEDPFLVAWLTRGWGRKGDQYIKFQRFQLDKEKGVVLGGESLVDILKDVEKAGERHLLDIYLVSKRAVNDPRILEGFSGVLDKATFQDTVKELEPKFKEAAKKLYEYSDDLLSYLVDSGRISEDMAAKMREKNPFYAPIYRVMDSESPMTGLSRGKYSELFSPIKHLKGSSRDIYSPTENMFYNTYAIMNVAERNRIGKALIKVAELEGMGDLIEKIPFSQKPIKADKADLERFLKKYEQELDLEGIPEEVLLSFRPNYTTGPNEVIFYDKGKAQLYEVDPELHKTLLSIDSDSFNTLTKVLAYPAKWLRAGATLSPEFMIRNPVKDQATAFTQSNYGYIPYFGLIKGIFHILGKTELYQKYNASGGANANLVSLDRAMLKKNLKMVLASKKGKIKHLATNPLEVFQILSQLTEEGTRVGEFINALKKEGGDLNAVIKAGVASRDVTIDFSKRGRSPTIKAMNLITAFFNAQIQGPEKLYRSFKTKPGRTLMKVFLMYTLPSVLLWLDNKDDENYQELPSWRRIFFWNIVTYKEDGTLNMIWSIPKGFEAGILFGSLPEMALNWAYKDDPDGFKDVTRGALEALFPSVIPTFMIGGVEWFANKSIFFDRPLVPRSKEDLSPVLQYGPRTPESIKLLAKGLDKIPGVKEFASPAKIDNLIKTVTGGLGRLGLSGIDYVLEELGITDVPPKPMMTLADIPGIRGFIHRFPSSNTKSIEVFYKQYALANRAWEDAKEKSGLRGKSIIADITRSKGLRKIIEDVGKMRPMELRQMESAAKLLSFHREQAEMVYQSKTMTPEDKTKSLNSIYASMINIARLALGKEPIKKAVNQ</sequence>
<feature type="region of interest" description="Disordered" evidence="1">
    <location>
        <begin position="433"/>
        <end position="458"/>
    </location>
</feature>
<evidence type="ECO:0000256" key="1">
    <source>
        <dbReference type="SAM" id="MobiDB-lite"/>
    </source>
</evidence>
<gene>
    <name evidence="3" type="ORF">TM448A00289_0003</name>
    <name evidence="4" type="ORF">TM448B00173_0020</name>
</gene>
<dbReference type="EMBL" id="MT144000">
    <property type="protein sequence ID" value="QJA45936.1"/>
    <property type="molecule type" value="Genomic_DNA"/>
</dbReference>
<dbReference type="InterPro" id="IPR040561">
    <property type="entry name" value="LPD38"/>
</dbReference>
<feature type="compositionally biased region" description="Basic and acidic residues" evidence="1">
    <location>
        <begin position="134"/>
        <end position="144"/>
    </location>
</feature>
<feature type="region of interest" description="Disordered" evidence="1">
    <location>
        <begin position="88"/>
        <end position="144"/>
    </location>
</feature>
<reference evidence="3" key="1">
    <citation type="submission" date="2020-03" db="EMBL/GenBank/DDBJ databases">
        <title>The deep terrestrial virosphere.</title>
        <authorList>
            <person name="Holmfeldt K."/>
            <person name="Nilsson E."/>
            <person name="Simone D."/>
            <person name="Lopez-Fernandez M."/>
            <person name="Wu X."/>
            <person name="de Brujin I."/>
            <person name="Lundin D."/>
            <person name="Andersson A."/>
            <person name="Bertilsson S."/>
            <person name="Dopson M."/>
        </authorList>
    </citation>
    <scope>NUCLEOTIDE SEQUENCE</scope>
    <source>
        <strain evidence="3">TM448A00289</strain>
        <strain evidence="4">TM448B00173</strain>
    </source>
</reference>
<feature type="region of interest" description="Disordered" evidence="1">
    <location>
        <begin position="370"/>
        <end position="397"/>
    </location>
</feature>
<dbReference type="EMBL" id="MT144595">
    <property type="protein sequence ID" value="QJH94050.1"/>
    <property type="molecule type" value="Genomic_DNA"/>
</dbReference>
<evidence type="ECO:0000313" key="4">
    <source>
        <dbReference type="EMBL" id="QJH94050.1"/>
    </source>
</evidence>
<evidence type="ECO:0000259" key="2">
    <source>
        <dbReference type="Pfam" id="PF18857"/>
    </source>
</evidence>
<proteinExistence type="predicted"/>
<dbReference type="Pfam" id="PF18857">
    <property type="entry name" value="LPD38"/>
    <property type="match status" value="1"/>
</dbReference>
<name>A0A6H1ZDE2_9ZZZZ</name>
<organism evidence="3">
    <name type="scientific">viral metagenome</name>
    <dbReference type="NCBI Taxonomy" id="1070528"/>
    <lineage>
        <taxon>unclassified sequences</taxon>
        <taxon>metagenomes</taxon>
        <taxon>organismal metagenomes</taxon>
    </lineage>
</organism>
<feature type="domain" description="Large polyvalent protein associated" evidence="2">
    <location>
        <begin position="2048"/>
        <end position="2235"/>
    </location>
</feature>
<protein>
    <recommendedName>
        <fullName evidence="2">Large polyvalent protein associated domain-containing protein</fullName>
    </recommendedName>
</protein>